<name>A0A1L9S2P8_ASPWE</name>
<gene>
    <name evidence="1" type="ORF">ASPWEDRAFT_179150</name>
</gene>
<dbReference type="GeneID" id="63747635"/>
<reference evidence="2" key="1">
    <citation type="journal article" date="2017" name="Genome Biol.">
        <title>Comparative genomics reveals high biological diversity and specific adaptations in the industrially and medically important fungal genus Aspergillus.</title>
        <authorList>
            <person name="de Vries R.P."/>
            <person name="Riley R."/>
            <person name="Wiebenga A."/>
            <person name="Aguilar-Osorio G."/>
            <person name="Amillis S."/>
            <person name="Uchima C.A."/>
            <person name="Anderluh G."/>
            <person name="Asadollahi M."/>
            <person name="Askin M."/>
            <person name="Barry K."/>
            <person name="Battaglia E."/>
            <person name="Bayram O."/>
            <person name="Benocci T."/>
            <person name="Braus-Stromeyer S.A."/>
            <person name="Caldana C."/>
            <person name="Canovas D."/>
            <person name="Cerqueira G.C."/>
            <person name="Chen F."/>
            <person name="Chen W."/>
            <person name="Choi C."/>
            <person name="Clum A."/>
            <person name="Dos Santos R.A."/>
            <person name="Damasio A.R."/>
            <person name="Diallinas G."/>
            <person name="Emri T."/>
            <person name="Fekete E."/>
            <person name="Flipphi M."/>
            <person name="Freyberg S."/>
            <person name="Gallo A."/>
            <person name="Gournas C."/>
            <person name="Habgood R."/>
            <person name="Hainaut M."/>
            <person name="Harispe M.L."/>
            <person name="Henrissat B."/>
            <person name="Hilden K.S."/>
            <person name="Hope R."/>
            <person name="Hossain A."/>
            <person name="Karabika E."/>
            <person name="Karaffa L."/>
            <person name="Karanyi Z."/>
            <person name="Krasevec N."/>
            <person name="Kuo A."/>
            <person name="Kusch H."/>
            <person name="LaButti K."/>
            <person name="Lagendijk E.L."/>
            <person name="Lapidus A."/>
            <person name="Levasseur A."/>
            <person name="Lindquist E."/>
            <person name="Lipzen A."/>
            <person name="Logrieco A.F."/>
            <person name="MacCabe A."/>
            <person name="Maekelae M.R."/>
            <person name="Malavazi I."/>
            <person name="Melin P."/>
            <person name="Meyer V."/>
            <person name="Mielnichuk N."/>
            <person name="Miskei M."/>
            <person name="Molnar A.P."/>
            <person name="Mule G."/>
            <person name="Ngan C.Y."/>
            <person name="Orejas M."/>
            <person name="Orosz E."/>
            <person name="Ouedraogo J.P."/>
            <person name="Overkamp K.M."/>
            <person name="Park H.-S."/>
            <person name="Perrone G."/>
            <person name="Piumi F."/>
            <person name="Punt P.J."/>
            <person name="Ram A.F."/>
            <person name="Ramon A."/>
            <person name="Rauscher S."/>
            <person name="Record E."/>
            <person name="Riano-Pachon D.M."/>
            <person name="Robert V."/>
            <person name="Roehrig J."/>
            <person name="Ruller R."/>
            <person name="Salamov A."/>
            <person name="Salih N.S."/>
            <person name="Samson R.A."/>
            <person name="Sandor E."/>
            <person name="Sanguinetti M."/>
            <person name="Schuetze T."/>
            <person name="Sepcic K."/>
            <person name="Shelest E."/>
            <person name="Sherlock G."/>
            <person name="Sophianopoulou V."/>
            <person name="Squina F.M."/>
            <person name="Sun H."/>
            <person name="Susca A."/>
            <person name="Todd R.B."/>
            <person name="Tsang A."/>
            <person name="Unkles S.E."/>
            <person name="van de Wiele N."/>
            <person name="van Rossen-Uffink D."/>
            <person name="Oliveira J.V."/>
            <person name="Vesth T.C."/>
            <person name="Visser J."/>
            <person name="Yu J.-H."/>
            <person name="Zhou M."/>
            <person name="Andersen M.R."/>
            <person name="Archer D.B."/>
            <person name="Baker S.E."/>
            <person name="Benoit I."/>
            <person name="Brakhage A.A."/>
            <person name="Braus G.H."/>
            <person name="Fischer R."/>
            <person name="Frisvad J.C."/>
            <person name="Goldman G.H."/>
            <person name="Houbraken J."/>
            <person name="Oakley B."/>
            <person name="Pocsi I."/>
            <person name="Scazzocchio C."/>
            <person name="Seiboth B."/>
            <person name="vanKuyk P.A."/>
            <person name="Wortman J."/>
            <person name="Dyer P.S."/>
            <person name="Grigoriev I.V."/>
        </authorList>
    </citation>
    <scope>NUCLEOTIDE SEQUENCE [LARGE SCALE GENOMIC DNA]</scope>
    <source>
        <strain evidence="2">DTO 134E9</strain>
    </source>
</reference>
<evidence type="ECO:0000313" key="1">
    <source>
        <dbReference type="EMBL" id="OJJ41416.1"/>
    </source>
</evidence>
<dbReference type="RefSeq" id="XP_040695092.1">
    <property type="nucleotide sequence ID" value="XM_040831787.1"/>
</dbReference>
<keyword evidence="2" id="KW-1185">Reference proteome</keyword>
<dbReference type="AlphaFoldDB" id="A0A1L9S2P8"/>
<dbReference type="Proteomes" id="UP000184383">
    <property type="component" value="Unassembled WGS sequence"/>
</dbReference>
<dbReference type="VEuPathDB" id="FungiDB:ASPWEDRAFT_179150"/>
<sequence>MQASQSTSALPGAISQFCPHSILPDRFHTCIHPYHSPYSENNLPALLFRLDAPEPEDLPPVQILMEDDQPMRDIEGNPIRDFDFLPRFISTRPAPWLLEYWMRTDARLTYRDIKARMVGPTKDKPADNLLNMRREREARAPLALSCWNTRRGNLTRVEVERVERWSEDQLTYNTTMIVEYSGPTADSQSVPASLRSRTLTPGPPTYYRLDEFLENGEAHVPSERLRATLALYHQLSERAQQLGLRSWQLLPQADLPPSWREVQTLKKFTYATEN</sequence>
<organism evidence="1 2">
    <name type="scientific">Aspergillus wentii DTO 134E9</name>
    <dbReference type="NCBI Taxonomy" id="1073089"/>
    <lineage>
        <taxon>Eukaryota</taxon>
        <taxon>Fungi</taxon>
        <taxon>Dikarya</taxon>
        <taxon>Ascomycota</taxon>
        <taxon>Pezizomycotina</taxon>
        <taxon>Eurotiomycetes</taxon>
        <taxon>Eurotiomycetidae</taxon>
        <taxon>Eurotiales</taxon>
        <taxon>Aspergillaceae</taxon>
        <taxon>Aspergillus</taxon>
        <taxon>Aspergillus subgen. Cremei</taxon>
    </lineage>
</organism>
<proteinExistence type="predicted"/>
<protein>
    <submittedName>
        <fullName evidence="1">Uncharacterized protein</fullName>
    </submittedName>
</protein>
<dbReference type="OrthoDB" id="5409522at2759"/>
<dbReference type="EMBL" id="KV878209">
    <property type="protein sequence ID" value="OJJ41416.1"/>
    <property type="molecule type" value="Genomic_DNA"/>
</dbReference>
<accession>A0A1L9S2P8</accession>
<evidence type="ECO:0000313" key="2">
    <source>
        <dbReference type="Proteomes" id="UP000184383"/>
    </source>
</evidence>